<dbReference type="EMBL" id="JABSNW010000008">
    <property type="protein sequence ID" value="KAL2885083.1"/>
    <property type="molecule type" value="Genomic_DNA"/>
</dbReference>
<protein>
    <recommendedName>
        <fullName evidence="4">BTB domain-containing protein</fullName>
    </recommendedName>
</protein>
<name>A0ABR4M9X9_9PEZI</name>
<sequence>MASTKSSSAISKSGYVPMNLARSFLTAENADIEFVTSEHSSFPAHSIVVENASKTLMSTPKKMGLLPMPSLPVKIQTPYRHDVIELFLEFLYLGKVNDFNPSKDAQMQVSSKIDHTAYDLGTWVEATFAAKTFDVPDFGAAVHKYLLRHICKLIRYSVDEAVDALKLAYGKCKEGQQTDIIPATTGDTESSSKSPDKQNRQEKGHAGKIPELKIGFQSAATAIMVRFVYSSETAALGNIKTNVLTTYYTKPSFLTEEGYKDLATCVQVCILAHKFAMPKLHDLIWPQILNLSEKQLQTTPATVLSAIEEIYAGIPNHQCVALPLVDMIARDFEKLWTIPEIERFAANHAIFGWHLSVRLQVAWKKKTENSSKHTDNGKDKADT</sequence>
<feature type="compositionally biased region" description="Polar residues" evidence="1">
    <location>
        <begin position="180"/>
        <end position="193"/>
    </location>
</feature>
<feature type="region of interest" description="Disordered" evidence="1">
    <location>
        <begin position="180"/>
        <end position="205"/>
    </location>
</feature>
<evidence type="ECO:0000256" key="1">
    <source>
        <dbReference type="SAM" id="MobiDB-lite"/>
    </source>
</evidence>
<dbReference type="Proteomes" id="UP001610728">
    <property type="component" value="Unassembled WGS sequence"/>
</dbReference>
<evidence type="ECO:0000313" key="2">
    <source>
        <dbReference type="EMBL" id="KAL2885083.1"/>
    </source>
</evidence>
<dbReference type="Gene3D" id="3.30.710.10">
    <property type="entry name" value="Potassium Channel Kv1.1, Chain A"/>
    <property type="match status" value="1"/>
</dbReference>
<organism evidence="2 3">
    <name type="scientific">Ceratocystis lukuohia</name>
    <dbReference type="NCBI Taxonomy" id="2019550"/>
    <lineage>
        <taxon>Eukaryota</taxon>
        <taxon>Fungi</taxon>
        <taxon>Dikarya</taxon>
        <taxon>Ascomycota</taxon>
        <taxon>Pezizomycotina</taxon>
        <taxon>Sordariomycetes</taxon>
        <taxon>Hypocreomycetidae</taxon>
        <taxon>Microascales</taxon>
        <taxon>Ceratocystidaceae</taxon>
        <taxon>Ceratocystis</taxon>
    </lineage>
</organism>
<comment type="caution">
    <text evidence="2">The sequence shown here is derived from an EMBL/GenBank/DDBJ whole genome shotgun (WGS) entry which is preliminary data.</text>
</comment>
<evidence type="ECO:0000313" key="3">
    <source>
        <dbReference type="Proteomes" id="UP001610728"/>
    </source>
</evidence>
<reference evidence="2 3" key="1">
    <citation type="submission" date="2020-05" db="EMBL/GenBank/DDBJ databases">
        <title>Ceratocystis lukuohia genome.</title>
        <authorList>
            <person name="Harrington T.C."/>
            <person name="Kim K."/>
            <person name="Mayers C.G."/>
        </authorList>
    </citation>
    <scope>NUCLEOTIDE SEQUENCE [LARGE SCALE GENOMIC DNA]</scope>
    <source>
        <strain evidence="2 3">C4212</strain>
    </source>
</reference>
<feature type="compositionally biased region" description="Basic and acidic residues" evidence="1">
    <location>
        <begin position="194"/>
        <end position="205"/>
    </location>
</feature>
<gene>
    <name evidence="2" type="ORF">HOO65_080033</name>
</gene>
<dbReference type="InterPro" id="IPR011333">
    <property type="entry name" value="SKP1/BTB/POZ_sf"/>
</dbReference>
<evidence type="ECO:0008006" key="4">
    <source>
        <dbReference type="Google" id="ProtNLM"/>
    </source>
</evidence>
<proteinExistence type="predicted"/>
<keyword evidence="3" id="KW-1185">Reference proteome</keyword>
<dbReference type="RefSeq" id="XP_070856264.1">
    <property type="nucleotide sequence ID" value="XM_071004206.1"/>
</dbReference>
<accession>A0ABR4M9X9</accession>
<dbReference type="GeneID" id="98120770"/>